<feature type="region of interest" description="Disordered" evidence="1">
    <location>
        <begin position="149"/>
        <end position="201"/>
    </location>
</feature>
<dbReference type="Proteomes" id="UP000054270">
    <property type="component" value="Unassembled WGS sequence"/>
</dbReference>
<keyword evidence="3" id="KW-1185">Reference proteome</keyword>
<reference evidence="3" key="1">
    <citation type="submission" date="2014-04" db="EMBL/GenBank/DDBJ databases">
        <title>Evolutionary Origins and Diversification of the Mycorrhizal Mutualists.</title>
        <authorList>
            <consortium name="DOE Joint Genome Institute"/>
            <consortium name="Mycorrhizal Genomics Consortium"/>
            <person name="Kohler A."/>
            <person name="Kuo A."/>
            <person name="Nagy L.G."/>
            <person name="Floudas D."/>
            <person name="Copeland A."/>
            <person name="Barry K.W."/>
            <person name="Cichocki N."/>
            <person name="Veneault-Fourrey C."/>
            <person name="LaButti K."/>
            <person name="Lindquist E.A."/>
            <person name="Lipzen A."/>
            <person name="Lundell T."/>
            <person name="Morin E."/>
            <person name="Murat C."/>
            <person name="Riley R."/>
            <person name="Ohm R."/>
            <person name="Sun H."/>
            <person name="Tunlid A."/>
            <person name="Henrissat B."/>
            <person name="Grigoriev I.V."/>
            <person name="Hibbett D.S."/>
            <person name="Martin F."/>
        </authorList>
    </citation>
    <scope>NUCLEOTIDE SEQUENCE [LARGE SCALE GENOMIC DNA]</scope>
    <source>
        <strain evidence="3">FD-334 SS-4</strain>
    </source>
</reference>
<feature type="compositionally biased region" description="Basic residues" evidence="1">
    <location>
        <begin position="1"/>
        <end position="21"/>
    </location>
</feature>
<feature type="compositionally biased region" description="Polar residues" evidence="1">
    <location>
        <begin position="27"/>
        <end position="44"/>
    </location>
</feature>
<feature type="region of interest" description="Disordered" evidence="1">
    <location>
        <begin position="1"/>
        <end position="87"/>
    </location>
</feature>
<protein>
    <submittedName>
        <fullName evidence="2">Uncharacterized protein</fullName>
    </submittedName>
</protein>
<evidence type="ECO:0000313" key="3">
    <source>
        <dbReference type="Proteomes" id="UP000054270"/>
    </source>
</evidence>
<evidence type="ECO:0000256" key="1">
    <source>
        <dbReference type="SAM" id="MobiDB-lite"/>
    </source>
</evidence>
<evidence type="ECO:0000313" key="2">
    <source>
        <dbReference type="EMBL" id="KJA14804.1"/>
    </source>
</evidence>
<proteinExistence type="predicted"/>
<sequence>MSHNRGRGSRGSRPGRGRGRGGIHMTDYQQLRRTFNADPENTFNTATPTPRAPGRPPGSNAPTAASAHAPREPTARPTMVQPPQPMTQPVWARAPTLQPIINDWNDMGNIRQPIDDDPAYTALLNEMGIPQNEREAMREPSVKHIVRMLARPQPPAREAKEVSTSKTRELSEPQDNHERPTKRMCPASREDTHDSGEEDFISLGDNASVHEYETGITHIKFPRPPAADSRICQYHAILPTIVEK</sequence>
<feature type="compositionally biased region" description="Basic and acidic residues" evidence="1">
    <location>
        <begin position="157"/>
        <end position="181"/>
    </location>
</feature>
<dbReference type="AlphaFoldDB" id="A0A0D2N6S3"/>
<gene>
    <name evidence="2" type="ORF">HYPSUDRAFT_59184</name>
</gene>
<dbReference type="EMBL" id="KN817665">
    <property type="protein sequence ID" value="KJA14804.1"/>
    <property type="molecule type" value="Genomic_DNA"/>
</dbReference>
<name>A0A0D2N6S3_HYPSF</name>
<organism evidence="2 3">
    <name type="scientific">Hypholoma sublateritium (strain FD-334 SS-4)</name>
    <dbReference type="NCBI Taxonomy" id="945553"/>
    <lineage>
        <taxon>Eukaryota</taxon>
        <taxon>Fungi</taxon>
        <taxon>Dikarya</taxon>
        <taxon>Basidiomycota</taxon>
        <taxon>Agaricomycotina</taxon>
        <taxon>Agaricomycetes</taxon>
        <taxon>Agaricomycetidae</taxon>
        <taxon>Agaricales</taxon>
        <taxon>Agaricineae</taxon>
        <taxon>Strophariaceae</taxon>
        <taxon>Hypholoma</taxon>
    </lineage>
</organism>
<accession>A0A0D2N6S3</accession>